<name>A0ABN8P6M2_9CNID</name>
<proteinExistence type="predicted"/>
<comment type="caution">
    <text evidence="1">The sequence shown here is derived from an EMBL/GenBank/DDBJ whole genome shotgun (WGS) entry which is preliminary data.</text>
</comment>
<dbReference type="Proteomes" id="UP001159405">
    <property type="component" value="Unassembled WGS sequence"/>
</dbReference>
<organism evidence="1 2">
    <name type="scientific">Porites lobata</name>
    <dbReference type="NCBI Taxonomy" id="104759"/>
    <lineage>
        <taxon>Eukaryota</taxon>
        <taxon>Metazoa</taxon>
        <taxon>Cnidaria</taxon>
        <taxon>Anthozoa</taxon>
        <taxon>Hexacorallia</taxon>
        <taxon>Scleractinia</taxon>
        <taxon>Fungiina</taxon>
        <taxon>Poritidae</taxon>
        <taxon>Porites</taxon>
    </lineage>
</organism>
<protein>
    <recommendedName>
        <fullName evidence="3">F-box domain-containing protein</fullName>
    </recommendedName>
</protein>
<evidence type="ECO:0008006" key="3">
    <source>
        <dbReference type="Google" id="ProtNLM"/>
    </source>
</evidence>
<evidence type="ECO:0000313" key="2">
    <source>
        <dbReference type="Proteomes" id="UP001159405"/>
    </source>
</evidence>
<reference evidence="1 2" key="1">
    <citation type="submission" date="2022-05" db="EMBL/GenBank/DDBJ databases">
        <authorList>
            <consortium name="Genoscope - CEA"/>
            <person name="William W."/>
        </authorList>
    </citation>
    <scope>NUCLEOTIDE SEQUENCE [LARGE SCALE GENOMIC DNA]</scope>
</reference>
<feature type="non-terminal residue" evidence="1">
    <location>
        <position position="80"/>
    </location>
</feature>
<accession>A0ABN8P6M2</accession>
<evidence type="ECO:0000313" key="1">
    <source>
        <dbReference type="EMBL" id="CAH3135701.1"/>
    </source>
</evidence>
<gene>
    <name evidence="1" type="ORF">PLOB_00038030</name>
</gene>
<keyword evidence="2" id="KW-1185">Reference proteome</keyword>
<dbReference type="EMBL" id="CALNXK010000056">
    <property type="protein sequence ID" value="CAH3135701.1"/>
    <property type="molecule type" value="Genomic_DNA"/>
</dbReference>
<sequence>MFVTRSHSGTLHNMADNCEYVANFPKLEDLCVQFIRVNVKYWKPEQFLGIPGHVLLPILENLDPLEIEKLEGSSIFKAMS</sequence>